<dbReference type="Proteomes" id="UP000243579">
    <property type="component" value="Unassembled WGS sequence"/>
</dbReference>
<protein>
    <submittedName>
        <fullName evidence="1">Uncharacterized protein</fullName>
    </submittedName>
</protein>
<reference evidence="1 2" key="1">
    <citation type="journal article" date="2014" name="Genome Biol. Evol.">
        <title>The secreted proteins of Achlya hypogyna and Thraustotheca clavata identify the ancestral oomycete secretome and reveal gene acquisitions by horizontal gene transfer.</title>
        <authorList>
            <person name="Misner I."/>
            <person name="Blouin N."/>
            <person name="Leonard G."/>
            <person name="Richards T.A."/>
            <person name="Lane C.E."/>
        </authorList>
    </citation>
    <scope>NUCLEOTIDE SEQUENCE [LARGE SCALE GENOMIC DNA]</scope>
    <source>
        <strain evidence="1 2">ATCC 48635</strain>
    </source>
</reference>
<dbReference type="Pfam" id="PF18977">
    <property type="entry name" value="DUF5713"/>
    <property type="match status" value="1"/>
</dbReference>
<keyword evidence="2" id="KW-1185">Reference proteome</keyword>
<evidence type="ECO:0000313" key="1">
    <source>
        <dbReference type="EMBL" id="OQR87403.1"/>
    </source>
</evidence>
<dbReference type="InterPro" id="IPR043767">
    <property type="entry name" value="DUF5713"/>
</dbReference>
<proteinExistence type="predicted"/>
<evidence type="ECO:0000313" key="2">
    <source>
        <dbReference type="Proteomes" id="UP000243579"/>
    </source>
</evidence>
<organism evidence="1 2">
    <name type="scientific">Achlya hypogyna</name>
    <name type="common">Oomycete</name>
    <name type="synonym">Protoachlya hypogyna</name>
    <dbReference type="NCBI Taxonomy" id="1202772"/>
    <lineage>
        <taxon>Eukaryota</taxon>
        <taxon>Sar</taxon>
        <taxon>Stramenopiles</taxon>
        <taxon>Oomycota</taxon>
        <taxon>Saprolegniomycetes</taxon>
        <taxon>Saprolegniales</taxon>
        <taxon>Achlyaceae</taxon>
        <taxon>Achlya</taxon>
    </lineage>
</organism>
<dbReference type="OrthoDB" id="70740at2759"/>
<comment type="caution">
    <text evidence="1">The sequence shown here is derived from an EMBL/GenBank/DDBJ whole genome shotgun (WGS) entry which is preliminary data.</text>
</comment>
<dbReference type="EMBL" id="JNBR01001443">
    <property type="protein sequence ID" value="OQR87403.1"/>
    <property type="molecule type" value="Genomic_DNA"/>
</dbReference>
<gene>
    <name evidence="1" type="ORF">ACHHYP_08877</name>
</gene>
<dbReference type="AlphaFoldDB" id="A0A1V9YNV4"/>
<sequence length="115" mass="12918">MTRVISNDKLAAYTFLNELVGCEYYPANCIEKGKDILRRLCVAIETTKPLTLAALGDLTHGTTHEFNLLEEELNEQGSIIDTVARECIANDIGYIAEAYGFLEYDIEALIANREW</sequence>
<accession>A0A1V9YNV4</accession>
<name>A0A1V9YNV4_ACHHY</name>